<sequence>MLLLLSLLVAVTTAAPPNFSCRDQNNEEVDWFIFYKIGRLKNLANQNPHLVNGTAFLYMDANNKEWSFSSVGAESANQAIGYTLTQYYKNIDDPDVTSVFWNDQLPGNKTWSRFHGHSKGLLAFGESQGFWITHSIPRFPFSDRYEYPSNGHAYGQMGICISLAITALPDLANQLYYIRPYIYASSVPTAVAADVPLLAEVLAGQYKTTSPFESLVSLKSRGGQQFYSFAKAGGFGKDLYFDLVAPTLKVSLKTETWQHGSSSNPNLNSWCKLPNKYYVFNVKEISLPFDIEFSNYHDHSKFAVSTDVNGGKNDAWVCIGDINRQEHQLVRGGSTMCINDAKVYEAFFAAVADYYECENGE</sequence>
<dbReference type="Proteomes" id="UP000274131">
    <property type="component" value="Unassembled WGS sequence"/>
</dbReference>
<dbReference type="GO" id="GO:0006309">
    <property type="term" value="P:apoptotic DNA fragmentation"/>
    <property type="evidence" value="ECO:0007669"/>
    <property type="project" value="TreeGrafter"/>
</dbReference>
<evidence type="ECO:0000313" key="4">
    <source>
        <dbReference type="Proteomes" id="UP000274131"/>
    </source>
</evidence>
<dbReference type="AlphaFoldDB" id="A0A0N4V4A4"/>
<gene>
    <name evidence="3" type="ORF">EVEC_LOCUS4632</name>
</gene>
<comment type="similarity">
    <text evidence="1">Belongs to the DNase II family.</text>
</comment>
<dbReference type="EMBL" id="UXUI01007912">
    <property type="protein sequence ID" value="VDD89881.1"/>
    <property type="molecule type" value="Genomic_DNA"/>
</dbReference>
<name>A0A0N4V4A4_ENTVE</name>
<dbReference type="GO" id="GO:0004531">
    <property type="term" value="F:deoxyribonuclease II activity"/>
    <property type="evidence" value="ECO:0007669"/>
    <property type="project" value="InterPro"/>
</dbReference>
<dbReference type="PANTHER" id="PTHR10858:SF24">
    <property type="entry name" value="CELL DEATH-RELATED NUCLEASE 6"/>
    <property type="match status" value="1"/>
</dbReference>
<dbReference type="CDD" id="cd09121">
    <property type="entry name" value="PLDc_DNaseII_2"/>
    <property type="match status" value="1"/>
</dbReference>
<evidence type="ECO:0000256" key="2">
    <source>
        <dbReference type="ARBA" id="ARBA00022801"/>
    </source>
</evidence>
<evidence type="ECO:0000313" key="5">
    <source>
        <dbReference type="WBParaSite" id="EVEC_0000494801-mRNA-1"/>
    </source>
</evidence>
<dbReference type="InterPro" id="IPR004947">
    <property type="entry name" value="DNase_II"/>
</dbReference>
<reference evidence="5" key="1">
    <citation type="submission" date="2017-02" db="UniProtKB">
        <authorList>
            <consortium name="WormBaseParasite"/>
        </authorList>
    </citation>
    <scope>IDENTIFICATION</scope>
</reference>
<keyword evidence="2" id="KW-0378">Hydrolase</keyword>
<dbReference type="WBParaSite" id="EVEC_0000494801-mRNA-1">
    <property type="protein sequence ID" value="EVEC_0000494801-mRNA-1"/>
    <property type="gene ID" value="EVEC_0000494801"/>
</dbReference>
<dbReference type="CDD" id="cd09120">
    <property type="entry name" value="PLDc_DNaseII_1"/>
    <property type="match status" value="1"/>
</dbReference>
<organism evidence="5">
    <name type="scientific">Enterobius vermicularis</name>
    <name type="common">Human pinworm</name>
    <dbReference type="NCBI Taxonomy" id="51028"/>
    <lineage>
        <taxon>Eukaryota</taxon>
        <taxon>Metazoa</taxon>
        <taxon>Ecdysozoa</taxon>
        <taxon>Nematoda</taxon>
        <taxon>Chromadorea</taxon>
        <taxon>Rhabditida</taxon>
        <taxon>Spirurina</taxon>
        <taxon>Oxyuridomorpha</taxon>
        <taxon>Oxyuroidea</taxon>
        <taxon>Oxyuridae</taxon>
        <taxon>Enterobius</taxon>
    </lineage>
</organism>
<accession>A0A0N4V4A4</accession>
<evidence type="ECO:0000313" key="3">
    <source>
        <dbReference type="EMBL" id="VDD89881.1"/>
    </source>
</evidence>
<protein>
    <submittedName>
        <fullName evidence="5">Deoxyribonuclease II</fullName>
    </submittedName>
</protein>
<dbReference type="STRING" id="51028.A0A0N4V4A4"/>
<evidence type="ECO:0000256" key="1">
    <source>
        <dbReference type="ARBA" id="ARBA00007527"/>
    </source>
</evidence>
<keyword evidence="4" id="KW-1185">Reference proteome</keyword>
<dbReference type="OrthoDB" id="10261598at2759"/>
<reference evidence="3 4" key="2">
    <citation type="submission" date="2018-10" db="EMBL/GenBank/DDBJ databases">
        <authorList>
            <consortium name="Pathogen Informatics"/>
        </authorList>
    </citation>
    <scope>NUCLEOTIDE SEQUENCE [LARGE SCALE GENOMIC DNA]</scope>
</reference>
<proteinExistence type="inferred from homology"/>
<dbReference type="PANTHER" id="PTHR10858">
    <property type="entry name" value="DEOXYRIBONUCLEASE II"/>
    <property type="match status" value="1"/>
</dbReference>
<dbReference type="Pfam" id="PF03265">
    <property type="entry name" value="DNase_II"/>
    <property type="match status" value="1"/>
</dbReference>